<dbReference type="AlphaFoldDB" id="A0A5B8UIM0"/>
<name>A0A5B8UIM0_9BACT</name>
<evidence type="ECO:0008006" key="3">
    <source>
        <dbReference type="Google" id="ProtNLM"/>
    </source>
</evidence>
<evidence type="ECO:0000313" key="2">
    <source>
        <dbReference type="Proteomes" id="UP000321204"/>
    </source>
</evidence>
<dbReference type="Proteomes" id="UP000321204">
    <property type="component" value="Chromosome"/>
</dbReference>
<dbReference type="KEGG" id="fgg:FSB75_11560"/>
<protein>
    <recommendedName>
        <fullName evidence="3">FkbM family methyltransferase</fullName>
    </recommendedName>
</protein>
<proteinExistence type="predicted"/>
<gene>
    <name evidence="1" type="ORF">FSB75_11560</name>
</gene>
<accession>A0A5B8UIM0</accession>
<keyword evidence="2" id="KW-1185">Reference proteome</keyword>
<dbReference type="EMBL" id="CP042433">
    <property type="protein sequence ID" value="QEC56504.1"/>
    <property type="molecule type" value="Genomic_DNA"/>
</dbReference>
<organism evidence="1 2">
    <name type="scientific">Flavisolibacter ginsenosidimutans</name>
    <dbReference type="NCBI Taxonomy" id="661481"/>
    <lineage>
        <taxon>Bacteria</taxon>
        <taxon>Pseudomonadati</taxon>
        <taxon>Bacteroidota</taxon>
        <taxon>Chitinophagia</taxon>
        <taxon>Chitinophagales</taxon>
        <taxon>Chitinophagaceae</taxon>
        <taxon>Flavisolibacter</taxon>
    </lineage>
</organism>
<sequence>MPFFTKPFAKVYNTLYAFYHSRNDTDIQKLLTANLVLHNHARRTEEFIANIQAAEFRVFSQWGDDGIIQFLVNYLEIEHKNFIEFGIETYHEATTRFLLVQNNWSGFVMDSSKRNISQLKAQDIYWRHDVLALPAFVTKNNINQLIIDHGFENKVGLLHVDIDGNDYWIWKEISAIKPEIVIVEYNHRFGASMPYVMPYTDKPASGQERGASLLSLCDLAEEKGYCFIGCESHGVNAYFVRKDKIKDISPLTAEQGYVAAKAGNRFHHSNTKETSVYNTRTNKIEFIQLP</sequence>
<dbReference type="OrthoDB" id="9810122at2"/>
<evidence type="ECO:0000313" key="1">
    <source>
        <dbReference type="EMBL" id="QEC56504.1"/>
    </source>
</evidence>
<reference evidence="1 2" key="1">
    <citation type="journal article" date="2015" name="Int. J. Syst. Evol. Microbiol.">
        <title>Flavisolibacter ginsenosidimutans sp. nov., with ginsenoside-converting activity isolated from soil used for cultivating ginseng.</title>
        <authorList>
            <person name="Zhao Y."/>
            <person name="Liu Q."/>
            <person name="Kang M.S."/>
            <person name="Jin F."/>
            <person name="Yu H."/>
            <person name="Im W.T."/>
        </authorList>
    </citation>
    <scope>NUCLEOTIDE SEQUENCE [LARGE SCALE GENOMIC DNA]</scope>
    <source>
        <strain evidence="1 2">Gsoil 636</strain>
    </source>
</reference>
<dbReference type="RefSeq" id="WP_146787365.1">
    <property type="nucleotide sequence ID" value="NZ_BAABIO010000001.1"/>
</dbReference>